<dbReference type="Proteomes" id="UP000076874">
    <property type="component" value="Unassembled WGS sequence"/>
</dbReference>
<dbReference type="SUPFAM" id="SSF51197">
    <property type="entry name" value="Clavaminate synthase-like"/>
    <property type="match status" value="1"/>
</dbReference>
<comment type="caution">
    <text evidence="1">The sequence shown here is derived from an EMBL/GenBank/DDBJ whole genome shotgun (WGS) entry which is preliminary data.</text>
</comment>
<dbReference type="InterPro" id="IPR027443">
    <property type="entry name" value="IPNS-like_sf"/>
</dbReference>
<reference evidence="1 2" key="1">
    <citation type="journal article" date="2016" name="Genome Biol. Evol.">
        <title>Divergent and convergent evolution of fungal pathogenicity.</title>
        <authorList>
            <person name="Shang Y."/>
            <person name="Xiao G."/>
            <person name="Zheng P."/>
            <person name="Cen K."/>
            <person name="Zhan S."/>
            <person name="Wang C."/>
        </authorList>
    </citation>
    <scope>NUCLEOTIDE SEQUENCE [LARGE SCALE GENOMIC DNA]</scope>
    <source>
        <strain evidence="1 2">RCEF 264</strain>
    </source>
</reference>
<accession>A0A167WZV9</accession>
<evidence type="ECO:0000313" key="2">
    <source>
        <dbReference type="Proteomes" id="UP000076874"/>
    </source>
</evidence>
<dbReference type="EMBL" id="AZHD01000004">
    <property type="protein sequence ID" value="OAA64364.1"/>
    <property type="molecule type" value="Genomic_DNA"/>
</dbReference>
<name>A0A167WZV9_9HYPO</name>
<sequence length="81" mass="9109">MIYNVRTQDGWDRAQVCSKGDHTNFGSLTRLFPQLVAGLQIRAPEGHWEYVRPAEGVITCNTADTLSFPTKIHRVVTPPKD</sequence>
<evidence type="ECO:0000313" key="1">
    <source>
        <dbReference type="EMBL" id="OAA64364.1"/>
    </source>
</evidence>
<organism evidence="1 2">
    <name type="scientific">Niveomyces insectorum RCEF 264</name>
    <dbReference type="NCBI Taxonomy" id="1081102"/>
    <lineage>
        <taxon>Eukaryota</taxon>
        <taxon>Fungi</taxon>
        <taxon>Dikarya</taxon>
        <taxon>Ascomycota</taxon>
        <taxon>Pezizomycotina</taxon>
        <taxon>Sordariomycetes</taxon>
        <taxon>Hypocreomycetidae</taxon>
        <taxon>Hypocreales</taxon>
        <taxon>Cordycipitaceae</taxon>
        <taxon>Niveomyces</taxon>
    </lineage>
</organism>
<dbReference type="OrthoDB" id="406156at2759"/>
<keyword evidence="2" id="KW-1185">Reference proteome</keyword>
<protein>
    <submittedName>
        <fullName evidence="1">Uncharacterized protein</fullName>
    </submittedName>
</protein>
<proteinExistence type="predicted"/>
<dbReference type="Gene3D" id="2.60.120.330">
    <property type="entry name" value="B-lactam Antibiotic, Isopenicillin N Synthase, Chain"/>
    <property type="match status" value="1"/>
</dbReference>
<gene>
    <name evidence="1" type="ORF">SPI_03011</name>
</gene>
<dbReference type="AlphaFoldDB" id="A0A167WZV9"/>